<dbReference type="EMBL" id="JABBJJ010000106">
    <property type="protein sequence ID" value="NMO17683.1"/>
    <property type="molecule type" value="Genomic_DNA"/>
</dbReference>
<dbReference type="AlphaFoldDB" id="A0A848LIY3"/>
<feature type="region of interest" description="Disordered" evidence="1">
    <location>
        <begin position="44"/>
        <end position="70"/>
    </location>
</feature>
<feature type="compositionally biased region" description="Basic and acidic residues" evidence="1">
    <location>
        <begin position="47"/>
        <end position="63"/>
    </location>
</feature>
<evidence type="ECO:0008006" key="5">
    <source>
        <dbReference type="Google" id="ProtNLM"/>
    </source>
</evidence>
<gene>
    <name evidence="3" type="ORF">HG543_22910</name>
</gene>
<proteinExistence type="predicted"/>
<dbReference type="InterPro" id="IPR011990">
    <property type="entry name" value="TPR-like_helical_dom_sf"/>
</dbReference>
<dbReference type="Proteomes" id="UP000518300">
    <property type="component" value="Unassembled WGS sequence"/>
</dbReference>
<evidence type="ECO:0000313" key="3">
    <source>
        <dbReference type="EMBL" id="NMO17683.1"/>
    </source>
</evidence>
<dbReference type="Gene3D" id="1.25.40.10">
    <property type="entry name" value="Tetratricopeptide repeat domain"/>
    <property type="match status" value="1"/>
</dbReference>
<name>A0A848LIY3_9BACT</name>
<comment type="caution">
    <text evidence="3">The sequence shown here is derived from an EMBL/GenBank/DDBJ whole genome shotgun (WGS) entry which is preliminary data.</text>
</comment>
<organism evidence="3 4">
    <name type="scientific">Pyxidicoccus fallax</name>
    <dbReference type="NCBI Taxonomy" id="394095"/>
    <lineage>
        <taxon>Bacteria</taxon>
        <taxon>Pseudomonadati</taxon>
        <taxon>Myxococcota</taxon>
        <taxon>Myxococcia</taxon>
        <taxon>Myxococcales</taxon>
        <taxon>Cystobacterineae</taxon>
        <taxon>Myxococcaceae</taxon>
        <taxon>Pyxidicoccus</taxon>
    </lineage>
</organism>
<keyword evidence="4" id="KW-1185">Reference proteome</keyword>
<dbReference type="SUPFAM" id="SSF48452">
    <property type="entry name" value="TPR-like"/>
    <property type="match status" value="1"/>
</dbReference>
<protein>
    <recommendedName>
        <fullName evidence="5">Tetratricopeptide repeat protein</fullName>
    </recommendedName>
</protein>
<evidence type="ECO:0000313" key="4">
    <source>
        <dbReference type="Proteomes" id="UP000518300"/>
    </source>
</evidence>
<keyword evidence="2" id="KW-1133">Transmembrane helix</keyword>
<evidence type="ECO:0000256" key="1">
    <source>
        <dbReference type="SAM" id="MobiDB-lite"/>
    </source>
</evidence>
<sequence length="479" mass="51593">MTDPTSSSPSSPSPRRKTLLFGIGGMVVAVLAAAFILGGGRLGSPPKKGDAHGHDDHDTEHAAKPARPQAPMEVLLHTDRAARAAATGKPDEARAKLAEALKLKPDHAPALFLQACLGVEAGNDAETDAAFEKLEDAAPKAPEVALLRKMRELRRAGTGWQQAFREAWVAQGRPDLSKSQLLPGATPLPPDPAEAEAQQAAWARASDDVKLLLALGARRLDSEKALFLLARVPKLEDPALYLAVMDALRGDALPESSHEEARKVFRQKLEALAAAHPQSMQLQLLVLLGDTEQGSQMTDAEQDALEKVSTLPVWRENSFAELYQRARKQLTDAGVPDASAMAMSAVSRSVVDRGSWILRTRNVGTRGMVSAEGRKRLGRVTRDIGARMAAQPTMMERMAGLQLMRSGAQDAEDELGRTAALARIEALEGAIDQFRKTAMERWPLYSLAEELLGEITKDEPAYLLSFAAGAPTRAAESQP</sequence>
<evidence type="ECO:0000256" key="2">
    <source>
        <dbReference type="SAM" id="Phobius"/>
    </source>
</evidence>
<keyword evidence="2" id="KW-0472">Membrane</keyword>
<reference evidence="3 4" key="1">
    <citation type="submission" date="2020-04" db="EMBL/GenBank/DDBJ databases">
        <title>Draft genome of Pyxidicoccus fallax type strain.</title>
        <authorList>
            <person name="Whitworth D.E."/>
        </authorList>
    </citation>
    <scope>NUCLEOTIDE SEQUENCE [LARGE SCALE GENOMIC DNA]</scope>
    <source>
        <strain evidence="3 4">DSM 14698</strain>
    </source>
</reference>
<keyword evidence="2" id="KW-0812">Transmembrane</keyword>
<accession>A0A848LIY3</accession>
<feature type="transmembrane region" description="Helical" evidence="2">
    <location>
        <begin position="20"/>
        <end position="38"/>
    </location>
</feature>